<evidence type="ECO:0000256" key="1">
    <source>
        <dbReference type="SAM" id="MobiDB-lite"/>
    </source>
</evidence>
<dbReference type="PANTHER" id="PTHR36749:SF1">
    <property type="entry name" value="F7O18.3 PROTEIN"/>
    <property type="match status" value="1"/>
</dbReference>
<comment type="caution">
    <text evidence="2">The sequence shown here is derived from an EMBL/GenBank/DDBJ whole genome shotgun (WGS) entry which is preliminary data.</text>
</comment>
<sequence>MMTIDRDEAAALQDETESTDEDGAMKQDVLVGVPAEEHLEESDPFGLDAMLSTVVKKGFIKGKKDATTKINAEVEENKRFIKSQREALITCLEIAARRYKTPWDAIEKLWASIREQQTRRKQGISVNGKLDVNGFEWLQQKYSTEKISIRHSVGGSGDHRAQQWLG</sequence>
<evidence type="ECO:0000313" key="3">
    <source>
        <dbReference type="Proteomes" id="UP000237347"/>
    </source>
</evidence>
<dbReference type="Proteomes" id="UP000237347">
    <property type="component" value="Unassembled WGS sequence"/>
</dbReference>
<dbReference type="PANTHER" id="PTHR36749">
    <property type="entry name" value="F7O18.3 PROTEIN"/>
    <property type="match status" value="1"/>
</dbReference>
<organism evidence="2 3">
    <name type="scientific">Quercus suber</name>
    <name type="common">Cork oak</name>
    <dbReference type="NCBI Taxonomy" id="58331"/>
    <lineage>
        <taxon>Eukaryota</taxon>
        <taxon>Viridiplantae</taxon>
        <taxon>Streptophyta</taxon>
        <taxon>Embryophyta</taxon>
        <taxon>Tracheophyta</taxon>
        <taxon>Spermatophyta</taxon>
        <taxon>Magnoliopsida</taxon>
        <taxon>eudicotyledons</taxon>
        <taxon>Gunneridae</taxon>
        <taxon>Pentapetalae</taxon>
        <taxon>rosids</taxon>
        <taxon>fabids</taxon>
        <taxon>Fagales</taxon>
        <taxon>Fagaceae</taxon>
        <taxon>Quercus</taxon>
    </lineage>
</organism>
<reference evidence="2 3" key="1">
    <citation type="journal article" date="2018" name="Sci. Data">
        <title>The draft genome sequence of cork oak.</title>
        <authorList>
            <person name="Ramos A.M."/>
            <person name="Usie A."/>
            <person name="Barbosa P."/>
            <person name="Barros P.M."/>
            <person name="Capote T."/>
            <person name="Chaves I."/>
            <person name="Simoes F."/>
            <person name="Abreu I."/>
            <person name="Carrasquinho I."/>
            <person name="Faro C."/>
            <person name="Guimaraes J.B."/>
            <person name="Mendonca D."/>
            <person name="Nobrega F."/>
            <person name="Rodrigues L."/>
            <person name="Saibo N.J.M."/>
            <person name="Varela M.C."/>
            <person name="Egas C."/>
            <person name="Matos J."/>
            <person name="Miguel C.M."/>
            <person name="Oliveira M.M."/>
            <person name="Ricardo C.P."/>
            <person name="Goncalves S."/>
        </authorList>
    </citation>
    <scope>NUCLEOTIDE SEQUENCE [LARGE SCALE GENOMIC DNA]</scope>
    <source>
        <strain evidence="3">cv. HL8</strain>
    </source>
</reference>
<dbReference type="EMBL" id="PKMF04000080">
    <property type="protein sequence ID" value="KAK7852035.1"/>
    <property type="molecule type" value="Genomic_DNA"/>
</dbReference>
<name>A0AAW0LK60_QUESU</name>
<protein>
    <submittedName>
        <fullName evidence="2">Uncharacterized protein</fullName>
    </submittedName>
</protein>
<evidence type="ECO:0000313" key="2">
    <source>
        <dbReference type="EMBL" id="KAK7852035.1"/>
    </source>
</evidence>
<feature type="region of interest" description="Disordered" evidence="1">
    <location>
        <begin position="1"/>
        <end position="26"/>
    </location>
</feature>
<gene>
    <name evidence="2" type="ORF">CFP56_040300</name>
</gene>
<keyword evidence="3" id="KW-1185">Reference proteome</keyword>
<proteinExistence type="predicted"/>
<accession>A0AAW0LK60</accession>
<dbReference type="AlphaFoldDB" id="A0AAW0LK60"/>